<dbReference type="EMBL" id="FWZT01000002">
    <property type="protein sequence ID" value="SME95612.1"/>
    <property type="molecule type" value="Genomic_DNA"/>
</dbReference>
<feature type="compositionally biased region" description="Polar residues" evidence="1">
    <location>
        <begin position="1"/>
        <end position="10"/>
    </location>
</feature>
<evidence type="ECO:0000313" key="2">
    <source>
        <dbReference type="EMBL" id="SME95612.1"/>
    </source>
</evidence>
<name>A0A1Y6B6X1_9BACT</name>
<gene>
    <name evidence="2" type="ORF">SAMN06296036_102227</name>
</gene>
<evidence type="ECO:0000256" key="1">
    <source>
        <dbReference type="SAM" id="MobiDB-lite"/>
    </source>
</evidence>
<reference evidence="3" key="1">
    <citation type="submission" date="2017-04" db="EMBL/GenBank/DDBJ databases">
        <authorList>
            <person name="Varghese N."/>
            <person name="Submissions S."/>
        </authorList>
    </citation>
    <scope>NUCLEOTIDE SEQUENCE [LARGE SCALE GENOMIC DNA]</scope>
    <source>
        <strain evidence="3">RKEM611</strain>
    </source>
</reference>
<feature type="region of interest" description="Disordered" evidence="1">
    <location>
        <begin position="1"/>
        <end position="32"/>
    </location>
</feature>
<dbReference type="RefSeq" id="WP_132315314.1">
    <property type="nucleotide sequence ID" value="NZ_FWZT01000002.1"/>
</dbReference>
<sequence length="59" mass="6516">MARNADQQPGSGRPHLRLIQSDESPKKTGHKPMFKSKLAAELDAFADALDLEIEIIKNS</sequence>
<dbReference type="AlphaFoldDB" id="A0A1Y6B6X1"/>
<keyword evidence="3" id="KW-1185">Reference proteome</keyword>
<proteinExistence type="predicted"/>
<organism evidence="2 3">
    <name type="scientific">Pseudobacteriovorax antillogorgiicola</name>
    <dbReference type="NCBI Taxonomy" id="1513793"/>
    <lineage>
        <taxon>Bacteria</taxon>
        <taxon>Pseudomonadati</taxon>
        <taxon>Bdellovibrionota</taxon>
        <taxon>Oligoflexia</taxon>
        <taxon>Oligoflexales</taxon>
        <taxon>Pseudobacteriovoracaceae</taxon>
        <taxon>Pseudobacteriovorax</taxon>
    </lineage>
</organism>
<protein>
    <submittedName>
        <fullName evidence="2">Uncharacterized protein</fullName>
    </submittedName>
</protein>
<accession>A0A1Y6B6X1</accession>
<dbReference type="Proteomes" id="UP000192907">
    <property type="component" value="Unassembled WGS sequence"/>
</dbReference>
<evidence type="ECO:0000313" key="3">
    <source>
        <dbReference type="Proteomes" id="UP000192907"/>
    </source>
</evidence>